<keyword evidence="3 8" id="KW-0732">Signal</keyword>
<organism evidence="9 10">
    <name type="scientific">Hibiscus sabdariffa</name>
    <name type="common">roselle</name>
    <dbReference type="NCBI Taxonomy" id="183260"/>
    <lineage>
        <taxon>Eukaryota</taxon>
        <taxon>Viridiplantae</taxon>
        <taxon>Streptophyta</taxon>
        <taxon>Embryophyta</taxon>
        <taxon>Tracheophyta</taxon>
        <taxon>Spermatophyta</taxon>
        <taxon>Magnoliopsida</taxon>
        <taxon>eudicotyledons</taxon>
        <taxon>Gunneridae</taxon>
        <taxon>Pentapetalae</taxon>
        <taxon>rosids</taxon>
        <taxon>malvids</taxon>
        <taxon>Malvales</taxon>
        <taxon>Malvaceae</taxon>
        <taxon>Malvoideae</taxon>
        <taxon>Hibiscus</taxon>
    </lineage>
</organism>
<dbReference type="EMBL" id="JBBPBM010000045">
    <property type="protein sequence ID" value="KAK8522190.1"/>
    <property type="molecule type" value="Genomic_DNA"/>
</dbReference>
<evidence type="ECO:0000313" key="9">
    <source>
        <dbReference type="EMBL" id="KAK8522190.1"/>
    </source>
</evidence>
<reference evidence="9 10" key="1">
    <citation type="journal article" date="2024" name="G3 (Bethesda)">
        <title>Genome assembly of Hibiscus sabdariffa L. provides insights into metabolisms of medicinal natural products.</title>
        <authorList>
            <person name="Kim T."/>
        </authorList>
    </citation>
    <scope>NUCLEOTIDE SEQUENCE [LARGE SCALE GENOMIC DNA]</scope>
    <source>
        <strain evidence="9">TK-2024</strain>
        <tissue evidence="9">Old leaves</tissue>
    </source>
</reference>
<dbReference type="PANTHER" id="PTHR12924">
    <property type="entry name" value="TRANSLOCON-ASSOCIATED PROTEIN, ALPHA SUBUNIT"/>
    <property type="match status" value="1"/>
</dbReference>
<comment type="caution">
    <text evidence="9">The sequence shown here is derived from an EMBL/GenBank/DDBJ whole genome shotgun (WGS) entry which is preliminary data.</text>
</comment>
<evidence type="ECO:0000256" key="2">
    <source>
        <dbReference type="ARBA" id="ARBA00022692"/>
    </source>
</evidence>
<keyword evidence="2 7" id="KW-0812">Transmembrane</keyword>
<evidence type="ECO:0000256" key="7">
    <source>
        <dbReference type="SAM" id="Phobius"/>
    </source>
</evidence>
<evidence type="ECO:0000256" key="6">
    <source>
        <dbReference type="ARBA" id="ARBA00023136"/>
    </source>
</evidence>
<dbReference type="PRINTS" id="PR01217">
    <property type="entry name" value="PRICHEXTENSN"/>
</dbReference>
<dbReference type="InterPro" id="IPR005595">
    <property type="entry name" value="TRAP_alpha"/>
</dbReference>
<keyword evidence="10" id="KW-1185">Reference proteome</keyword>
<dbReference type="Pfam" id="PF03896">
    <property type="entry name" value="TRAP_alpha"/>
    <property type="match status" value="1"/>
</dbReference>
<evidence type="ECO:0000256" key="8">
    <source>
        <dbReference type="SAM" id="SignalP"/>
    </source>
</evidence>
<proteinExistence type="predicted"/>
<accession>A0ABR2CQY5</accession>
<gene>
    <name evidence="9" type="ORF">V6N12_055910</name>
</gene>
<keyword evidence="6 7" id="KW-0472">Membrane</keyword>
<dbReference type="Proteomes" id="UP001472677">
    <property type="component" value="Unassembled WGS sequence"/>
</dbReference>
<protein>
    <recommendedName>
        <fullName evidence="11">Translocon-associated protein subunit alpha</fullName>
    </recommendedName>
</protein>
<dbReference type="Pfam" id="PF01190">
    <property type="entry name" value="Pollen_Ole_e_1"/>
    <property type="match status" value="1"/>
</dbReference>
<feature type="chain" id="PRO_5045129604" description="Translocon-associated protein subunit alpha" evidence="8">
    <location>
        <begin position="27"/>
        <end position="774"/>
    </location>
</feature>
<evidence type="ECO:0000256" key="4">
    <source>
        <dbReference type="ARBA" id="ARBA00022824"/>
    </source>
</evidence>
<evidence type="ECO:0008006" key="11">
    <source>
        <dbReference type="Google" id="ProtNLM"/>
    </source>
</evidence>
<evidence type="ECO:0000256" key="3">
    <source>
        <dbReference type="ARBA" id="ARBA00022729"/>
    </source>
</evidence>
<comment type="subcellular location">
    <subcellularLocation>
        <location evidence="1">Endoplasmic reticulum membrane</location>
        <topology evidence="1">Single-pass type I membrane protein</topology>
    </subcellularLocation>
</comment>
<sequence length="774" mass="85373">MAMKSFRVFFFALLLAASPLLQVARCQSEAESDVAEAVDVGELGIVGEDVPDIDGESFGPAPGVETVCVFPKNSAKLVVAGEETELLVGMENVGGSPVNVIAIQASVHLPFDHRMLVQNLTAQTFKNATVSSSVQATFPYIFAVSQYLQPGTFDLVGTIVYEIDQYPYQNTFYNGTIEVVEAGGFVSVESVFLVTLGVALIVLLGLWLHGQFQHITKKTKKAPKVEVGTRSTDASMDEWLQGTAYNQSASKSKKKKFDLSQFGLINYVGIKENQNTLAGTISVIQPESIWTPYKARFPMKILPFRGGALVCCFFLSLLFADGKTVEVVGVGECADCAENNLETSQAFSGLRVNIDCKPENGKYFKTRGSGELDKQGNFKVSLPEDMVKDGGLKEECYAQLHSVSAAPCPVHDGMESAKIVLIKSSGGEKHKLGLKGKLRFSPVTCASATLWPHFKFPPMPKWSHPPLPKWNHPPLPTWNHPPFPKWNHPPLPKLFPPIYKKPLPPPVPVYKPPPVPVYEKPLPPPVPVYKPPPVPVYVKPLPPPVPIYKPPPVPVYKKPLPPPVPVYKKPNPPPVPVYKKPNPPPVPVYKKPHPPPVPVYKKPLPPPVPIYKPPPVPVYKKPLPPPVPIYKPPPVPVYKKPLPPPVPVYKKPLPPPVPVYKPPTPVYTKPLPPPVPVYKPKPLPPIPYKPLPPLPKIPPFPKKPCPPLPNLPPLPKIPPKYFHHPPLPKIPPKYFHHPPLPKLPPLPKIPPKYFHHHPKFGKWPPLPPFSPHHP</sequence>
<keyword evidence="5 7" id="KW-1133">Transmembrane helix</keyword>
<dbReference type="PANTHER" id="PTHR12924:SF0">
    <property type="entry name" value="TRANSLOCON-ASSOCIATED PROTEIN SUBUNIT ALPHA"/>
    <property type="match status" value="1"/>
</dbReference>
<name>A0ABR2CQY5_9ROSI</name>
<feature type="signal peptide" evidence="8">
    <location>
        <begin position="1"/>
        <end position="26"/>
    </location>
</feature>
<feature type="transmembrane region" description="Helical" evidence="7">
    <location>
        <begin position="302"/>
        <end position="320"/>
    </location>
</feature>
<evidence type="ECO:0000256" key="5">
    <source>
        <dbReference type="ARBA" id="ARBA00022989"/>
    </source>
</evidence>
<evidence type="ECO:0000256" key="1">
    <source>
        <dbReference type="ARBA" id="ARBA00004115"/>
    </source>
</evidence>
<feature type="transmembrane region" description="Helical" evidence="7">
    <location>
        <begin position="191"/>
        <end position="210"/>
    </location>
</feature>
<evidence type="ECO:0000313" key="10">
    <source>
        <dbReference type="Proteomes" id="UP001472677"/>
    </source>
</evidence>
<keyword evidence="4" id="KW-0256">Endoplasmic reticulum</keyword>